<comment type="caution">
    <text evidence="1">The sequence shown here is derived from an EMBL/GenBank/DDBJ whole genome shotgun (WGS) entry which is preliminary data.</text>
</comment>
<proteinExistence type="predicted"/>
<keyword evidence="2" id="KW-1185">Reference proteome</keyword>
<evidence type="ECO:0000313" key="2">
    <source>
        <dbReference type="Proteomes" id="UP000324222"/>
    </source>
</evidence>
<sequence length="130" mass="14562">MLESVKSWLLPGTVPDKPSCSVLYFVQNPCKARELQGGPYLCFIELLQPLTIQQPRHSSEGFSARRSKPGLVRGLGGVRGVWYSALLAPQFVLLRSPCKAPQSVASYFHRVREKLSSRCRLKWTLVMTAT</sequence>
<gene>
    <name evidence="1" type="ORF">E2C01_040293</name>
</gene>
<evidence type="ECO:0000313" key="1">
    <source>
        <dbReference type="EMBL" id="MPC46572.1"/>
    </source>
</evidence>
<dbReference type="Proteomes" id="UP000324222">
    <property type="component" value="Unassembled WGS sequence"/>
</dbReference>
<organism evidence="1 2">
    <name type="scientific">Portunus trituberculatus</name>
    <name type="common">Swimming crab</name>
    <name type="synonym">Neptunus trituberculatus</name>
    <dbReference type="NCBI Taxonomy" id="210409"/>
    <lineage>
        <taxon>Eukaryota</taxon>
        <taxon>Metazoa</taxon>
        <taxon>Ecdysozoa</taxon>
        <taxon>Arthropoda</taxon>
        <taxon>Crustacea</taxon>
        <taxon>Multicrustacea</taxon>
        <taxon>Malacostraca</taxon>
        <taxon>Eumalacostraca</taxon>
        <taxon>Eucarida</taxon>
        <taxon>Decapoda</taxon>
        <taxon>Pleocyemata</taxon>
        <taxon>Brachyura</taxon>
        <taxon>Eubrachyura</taxon>
        <taxon>Portunoidea</taxon>
        <taxon>Portunidae</taxon>
        <taxon>Portuninae</taxon>
        <taxon>Portunus</taxon>
    </lineage>
</organism>
<name>A0A5B7FJB5_PORTR</name>
<dbReference type="AlphaFoldDB" id="A0A5B7FJB5"/>
<protein>
    <submittedName>
        <fullName evidence="1">Uncharacterized protein</fullName>
    </submittedName>
</protein>
<reference evidence="1 2" key="1">
    <citation type="submission" date="2019-05" db="EMBL/GenBank/DDBJ databases">
        <title>Another draft genome of Portunus trituberculatus and its Hox gene families provides insights of decapod evolution.</title>
        <authorList>
            <person name="Jeong J.-H."/>
            <person name="Song I."/>
            <person name="Kim S."/>
            <person name="Choi T."/>
            <person name="Kim D."/>
            <person name="Ryu S."/>
            <person name="Kim W."/>
        </authorList>
    </citation>
    <scope>NUCLEOTIDE SEQUENCE [LARGE SCALE GENOMIC DNA]</scope>
    <source>
        <tissue evidence="1">Muscle</tissue>
    </source>
</reference>
<dbReference type="EMBL" id="VSRR010007271">
    <property type="protein sequence ID" value="MPC46572.1"/>
    <property type="molecule type" value="Genomic_DNA"/>
</dbReference>
<accession>A0A5B7FJB5</accession>